<keyword evidence="1" id="KW-0732">Signal</keyword>
<evidence type="ECO:0000313" key="3">
    <source>
        <dbReference type="Proteomes" id="UP000199317"/>
    </source>
</evidence>
<protein>
    <submittedName>
        <fullName evidence="2">Uncharacterized protein</fullName>
    </submittedName>
</protein>
<dbReference type="RefSeq" id="WP_225979024.1">
    <property type="nucleotide sequence ID" value="NZ_CP028290.1"/>
</dbReference>
<reference evidence="3" key="1">
    <citation type="submission" date="2016-10" db="EMBL/GenBank/DDBJ databases">
        <authorList>
            <person name="Varghese N."/>
            <person name="Submissions S."/>
        </authorList>
    </citation>
    <scope>NUCLEOTIDE SEQUENCE [LARGE SCALE GENOMIC DNA]</scope>
    <source>
        <strain evidence="3">DSM 17101</strain>
    </source>
</reference>
<proteinExistence type="predicted"/>
<dbReference type="EMBL" id="FNJL01000006">
    <property type="protein sequence ID" value="SDP01882.1"/>
    <property type="molecule type" value="Genomic_DNA"/>
</dbReference>
<feature type="signal peptide" evidence="1">
    <location>
        <begin position="1"/>
        <end position="35"/>
    </location>
</feature>
<feature type="chain" id="PRO_5011569632" evidence="1">
    <location>
        <begin position="36"/>
        <end position="192"/>
    </location>
</feature>
<organism evidence="2 3">
    <name type="scientific">Paracidovorax cattleyae</name>
    <dbReference type="NCBI Taxonomy" id="80868"/>
    <lineage>
        <taxon>Bacteria</taxon>
        <taxon>Pseudomonadati</taxon>
        <taxon>Pseudomonadota</taxon>
        <taxon>Betaproteobacteria</taxon>
        <taxon>Burkholderiales</taxon>
        <taxon>Comamonadaceae</taxon>
        <taxon>Paracidovorax</taxon>
    </lineage>
</organism>
<dbReference type="Proteomes" id="UP000199317">
    <property type="component" value="Unassembled WGS sequence"/>
</dbReference>
<accession>A0A1H0P9Z1</accession>
<evidence type="ECO:0000313" key="2">
    <source>
        <dbReference type="EMBL" id="SDP01882.1"/>
    </source>
</evidence>
<keyword evidence="3" id="KW-1185">Reference proteome</keyword>
<dbReference type="AlphaFoldDB" id="A0A1H0P9Z1"/>
<sequence>MRIIPRHTPARIARALSLSLAVASSLGGVALPAVAASESSRVPVDPAFSRPDPRRMPSRAALRSFLAAKASTSHANTFCFVQRRLDRPDTSEPGTSVLSMIWYEGESVHRINRVRSGQSYVPDRMDPDTEGRMLAYATGVVNLKTDVVPTDTDVGTSTSLVSRSWVDRILMQCRRAGTTVRIPAFKPPVPKQ</sequence>
<gene>
    <name evidence="2" type="ORF">SAMN04489708_10659</name>
</gene>
<name>A0A1H0P9Z1_9BURK</name>
<evidence type="ECO:0000256" key="1">
    <source>
        <dbReference type="SAM" id="SignalP"/>
    </source>
</evidence>